<evidence type="ECO:0000313" key="11">
    <source>
        <dbReference type="EMBL" id="ASD28554.1"/>
    </source>
</evidence>
<proteinExistence type="inferred from homology"/>
<dbReference type="GO" id="GO:0005886">
    <property type="term" value="C:plasma membrane"/>
    <property type="evidence" value="ECO:0007669"/>
    <property type="project" value="UniProtKB-SubCell"/>
</dbReference>
<dbReference type="GO" id="GO:1990961">
    <property type="term" value="P:xenobiotic detoxification by transmembrane export across the plasma membrane"/>
    <property type="evidence" value="ECO:0007669"/>
    <property type="project" value="UniProtKB-ARBA"/>
</dbReference>
<dbReference type="Gene3D" id="1.10.3730.20">
    <property type="match status" value="1"/>
</dbReference>
<dbReference type="EMBL" id="CP066026">
    <property type="protein sequence ID" value="QQB88530.1"/>
    <property type="molecule type" value="Genomic_DNA"/>
</dbReference>
<protein>
    <recommendedName>
        <fullName evidence="8">Guanidinium exporter</fullName>
    </recommendedName>
</protein>
<dbReference type="EMBL" id="CP035093">
    <property type="protein sequence ID" value="QAT14099.1"/>
    <property type="molecule type" value="Genomic_DNA"/>
</dbReference>
<gene>
    <name evidence="11" type="ORF">CD943_11580</name>
    <name evidence="12" type="ORF">EQG53_06850</name>
    <name evidence="13" type="ORF">I6H83_15585</name>
</gene>
<evidence type="ECO:0000256" key="4">
    <source>
        <dbReference type="ARBA" id="ARBA00022692"/>
    </source>
</evidence>
<dbReference type="GO" id="GO:0022857">
    <property type="term" value="F:transmembrane transporter activity"/>
    <property type="evidence" value="ECO:0007669"/>
    <property type="project" value="InterPro"/>
</dbReference>
<keyword evidence="3" id="KW-1003">Cell membrane</keyword>
<feature type="transmembrane region" description="Helical" evidence="10">
    <location>
        <begin position="36"/>
        <end position="55"/>
    </location>
</feature>
<evidence type="ECO:0000313" key="12">
    <source>
        <dbReference type="EMBL" id="QAT14099.1"/>
    </source>
</evidence>
<evidence type="ECO:0000256" key="10">
    <source>
        <dbReference type="SAM" id="Phobius"/>
    </source>
</evidence>
<keyword evidence="16" id="KW-1185">Reference proteome</keyword>
<dbReference type="PANTHER" id="PTHR30561:SF0">
    <property type="entry name" value="GUANIDINIUM EXPORTER"/>
    <property type="match status" value="1"/>
</dbReference>
<dbReference type="Pfam" id="PF00893">
    <property type="entry name" value="Multi_Drug_Res"/>
    <property type="match status" value="1"/>
</dbReference>
<dbReference type="RefSeq" id="WP_087140888.1">
    <property type="nucleotide sequence ID" value="NZ_BJNC01000003.1"/>
</dbReference>
<dbReference type="InterPro" id="IPR037185">
    <property type="entry name" value="EmrE-like"/>
</dbReference>
<evidence type="ECO:0000256" key="1">
    <source>
        <dbReference type="ARBA" id="ARBA00004651"/>
    </source>
</evidence>
<evidence type="ECO:0000256" key="7">
    <source>
        <dbReference type="ARBA" id="ARBA00038151"/>
    </source>
</evidence>
<evidence type="ECO:0000256" key="3">
    <source>
        <dbReference type="ARBA" id="ARBA00022475"/>
    </source>
</evidence>
<evidence type="ECO:0000256" key="5">
    <source>
        <dbReference type="ARBA" id="ARBA00022989"/>
    </source>
</evidence>
<reference evidence="11 14" key="2">
    <citation type="submission" date="2017-06" db="EMBL/GenBank/DDBJ databases">
        <authorList>
            <person name="Kim H.J."/>
            <person name="Triplett B.A."/>
        </authorList>
    </citation>
    <scope>NUCLEOTIDE SEQUENCE [LARGE SCALE GENOMIC DNA]</scope>
    <source>
        <strain evidence="11 14">BZC3</strain>
    </source>
</reference>
<dbReference type="AlphaFoldDB" id="A0A1Z3M2A5"/>
<evidence type="ECO:0000256" key="8">
    <source>
        <dbReference type="ARBA" id="ARBA00039168"/>
    </source>
</evidence>
<reference evidence="12 15" key="3">
    <citation type="submission" date="2019-01" db="EMBL/GenBank/DDBJ databases">
        <title>Brevundimonas diminuta Genome sequencing and assembly.</title>
        <authorList>
            <person name="Chen H."/>
        </authorList>
    </citation>
    <scope>NUCLEOTIDE SEQUENCE [LARGE SCALE GENOMIC DNA]</scope>
    <source>
        <strain evidence="12">ATCC</strain>
        <strain evidence="15">ATCC(B) 19146</strain>
    </source>
</reference>
<dbReference type="Proteomes" id="UP000197024">
    <property type="component" value="Chromosome"/>
</dbReference>
<name>A0A1Z3M2A5_BREDI</name>
<dbReference type="KEGG" id="bdm:EQG53_06850"/>
<accession>A0A1Z3M2A5</accession>
<feature type="transmembrane region" description="Helical" evidence="10">
    <location>
        <begin position="62"/>
        <end position="84"/>
    </location>
</feature>
<evidence type="ECO:0000256" key="9">
    <source>
        <dbReference type="RuleBase" id="RU003942"/>
    </source>
</evidence>
<dbReference type="Proteomes" id="UP000287388">
    <property type="component" value="Chromosome"/>
</dbReference>
<comment type="subcellular location">
    <subcellularLocation>
        <location evidence="1 9">Cell membrane</location>
        <topology evidence="1 9">Multi-pass membrane protein</topology>
    </subcellularLocation>
</comment>
<sequence length="114" mass="11519">MSWLLSLNPWLVLVVAGLFEVGWASGVKYVGVQRPLISLGVAVALAASMVGLWAATQRLPVGTAYAVWTGIGAVGAAVVGVAVYGEPATAVRAVCILLIVAGIVGLKLFSGVTA</sequence>
<feature type="transmembrane region" description="Helical" evidence="10">
    <location>
        <begin position="90"/>
        <end position="109"/>
    </location>
</feature>
<evidence type="ECO:0000256" key="6">
    <source>
        <dbReference type="ARBA" id="ARBA00023136"/>
    </source>
</evidence>
<evidence type="ECO:0000256" key="2">
    <source>
        <dbReference type="ARBA" id="ARBA00022448"/>
    </source>
</evidence>
<evidence type="ECO:0000313" key="15">
    <source>
        <dbReference type="Proteomes" id="UP000287388"/>
    </source>
</evidence>
<keyword evidence="4 9" id="KW-0812">Transmembrane</keyword>
<dbReference type="STRING" id="293.GCA_000988015_00292"/>
<reference evidence="13 16" key="4">
    <citation type="submission" date="2020-12" db="EMBL/GenBank/DDBJ databases">
        <title>FDA dAtabase for Regulatory Grade micrObial Sequences (FDA-ARGOS): Supporting development and validation of Infectious Disease Dx tests.</title>
        <authorList>
            <person name="Kerrigan L."/>
            <person name="Long C."/>
            <person name="Tallon L."/>
            <person name="Sadzewicz L."/>
            <person name="Zhao X."/>
            <person name="Boylan J."/>
            <person name="Ott S."/>
            <person name="Bowen H."/>
            <person name="Vavikolanu K."/>
            <person name="Mehta A."/>
            <person name="Aluvathingal J."/>
            <person name="Nadendla S."/>
            <person name="Yan Y."/>
            <person name="Sichtig H."/>
        </authorList>
    </citation>
    <scope>NUCLEOTIDE SEQUENCE [LARGE SCALE GENOMIC DNA]</scope>
    <source>
        <strain evidence="13 16">FDAARGOS_1026</strain>
    </source>
</reference>
<comment type="similarity">
    <text evidence="7">Belongs to the drug/metabolite transporter (DMT) superfamily. Small multidrug resistance (SMR) (TC 2.A.7.1) family. Gdx/SugE subfamily.</text>
</comment>
<dbReference type="SUPFAM" id="SSF103481">
    <property type="entry name" value="Multidrug resistance efflux transporter EmrE"/>
    <property type="match status" value="1"/>
</dbReference>
<dbReference type="FunFam" id="1.10.3730.20:FF:000001">
    <property type="entry name" value="Quaternary ammonium compound resistance transporter SugE"/>
    <property type="match status" value="1"/>
</dbReference>
<dbReference type="EMBL" id="CP021995">
    <property type="protein sequence ID" value="ASD28554.1"/>
    <property type="molecule type" value="Genomic_DNA"/>
</dbReference>
<reference evidence="11 14" key="1">
    <citation type="submission" date="2017-06" db="EMBL/GenBank/DDBJ databases">
        <title>Biodegradation of gentamicin by bacterial consortia AMQD4 in synthetic medium and raw gentamicin sewage.</title>
        <authorList>
            <person name="Chang H."/>
            <person name="Feng Y."/>
            <person name="Li Z."/>
            <person name="Xue J."/>
            <person name="Cheng D."/>
        </authorList>
    </citation>
    <scope>NUCLEOTIDE SEQUENCE [LARGE SCALE GENOMIC DNA]</scope>
    <source>
        <strain evidence="11 14">BZC3</strain>
    </source>
</reference>
<evidence type="ECO:0000313" key="16">
    <source>
        <dbReference type="Proteomes" id="UP000596117"/>
    </source>
</evidence>
<keyword evidence="6 10" id="KW-0472">Membrane</keyword>
<evidence type="ECO:0000313" key="14">
    <source>
        <dbReference type="Proteomes" id="UP000197024"/>
    </source>
</evidence>
<dbReference type="Proteomes" id="UP000596117">
    <property type="component" value="Chromosome"/>
</dbReference>
<dbReference type="InterPro" id="IPR045324">
    <property type="entry name" value="Small_multidrug_res"/>
</dbReference>
<dbReference type="InterPro" id="IPR000390">
    <property type="entry name" value="Small_drug/metabolite_transptr"/>
</dbReference>
<evidence type="ECO:0000313" key="13">
    <source>
        <dbReference type="EMBL" id="QQB88530.1"/>
    </source>
</evidence>
<dbReference type="PANTHER" id="PTHR30561">
    <property type="entry name" value="SMR FAMILY PROTON-DEPENDENT DRUG EFFLUX TRANSPORTER SUGE"/>
    <property type="match status" value="1"/>
</dbReference>
<keyword evidence="2" id="KW-0813">Transport</keyword>
<organism evidence="11 14">
    <name type="scientific">Brevundimonas diminuta</name>
    <name type="common">Pseudomonas diminuta</name>
    <dbReference type="NCBI Taxonomy" id="293"/>
    <lineage>
        <taxon>Bacteria</taxon>
        <taxon>Pseudomonadati</taxon>
        <taxon>Pseudomonadota</taxon>
        <taxon>Alphaproteobacteria</taxon>
        <taxon>Caulobacterales</taxon>
        <taxon>Caulobacteraceae</taxon>
        <taxon>Brevundimonas</taxon>
    </lineage>
</organism>
<keyword evidence="5 10" id="KW-1133">Transmembrane helix</keyword>